<comment type="similarity">
    <text evidence="1">Belongs to the sulfotransferase 1 family.</text>
</comment>
<evidence type="ECO:0000259" key="3">
    <source>
        <dbReference type="Pfam" id="PF00685"/>
    </source>
</evidence>
<dbReference type="Pfam" id="PF00685">
    <property type="entry name" value="Sulfotransfer_1"/>
    <property type="match status" value="1"/>
</dbReference>
<keyword evidence="5" id="KW-1185">Reference proteome</keyword>
<dbReference type="Gene3D" id="3.40.50.300">
    <property type="entry name" value="P-loop containing nucleotide triphosphate hydrolases"/>
    <property type="match status" value="1"/>
</dbReference>
<evidence type="ECO:0000313" key="4">
    <source>
        <dbReference type="EMBL" id="MBL7257695.1"/>
    </source>
</evidence>
<accession>A0ABS1VTA5</accession>
<organism evidence="4 5">
    <name type="scientific">Paractinoplanes lichenicola</name>
    <dbReference type="NCBI Taxonomy" id="2802976"/>
    <lineage>
        <taxon>Bacteria</taxon>
        <taxon>Bacillati</taxon>
        <taxon>Actinomycetota</taxon>
        <taxon>Actinomycetes</taxon>
        <taxon>Micromonosporales</taxon>
        <taxon>Micromonosporaceae</taxon>
        <taxon>Paractinoplanes</taxon>
    </lineage>
</organism>
<dbReference type="InterPro" id="IPR027417">
    <property type="entry name" value="P-loop_NTPase"/>
</dbReference>
<evidence type="ECO:0000256" key="1">
    <source>
        <dbReference type="ARBA" id="ARBA00005771"/>
    </source>
</evidence>
<proteinExistence type="inferred from homology"/>
<gene>
    <name evidence="4" type="ORF">JKJ07_25660</name>
</gene>
<dbReference type="RefSeq" id="WP_202994317.1">
    <property type="nucleotide sequence ID" value="NZ_JAENHO010000007.1"/>
</dbReference>
<name>A0ABS1VTA5_9ACTN</name>
<evidence type="ECO:0000256" key="2">
    <source>
        <dbReference type="ARBA" id="ARBA00022679"/>
    </source>
</evidence>
<feature type="domain" description="Sulfotransferase" evidence="3">
    <location>
        <begin position="22"/>
        <end position="222"/>
    </location>
</feature>
<keyword evidence="2" id="KW-0808">Transferase</keyword>
<dbReference type="SUPFAM" id="SSF52540">
    <property type="entry name" value="P-loop containing nucleoside triphosphate hydrolases"/>
    <property type="match status" value="1"/>
</dbReference>
<dbReference type="InterPro" id="IPR000863">
    <property type="entry name" value="Sulfotransferase_dom"/>
</dbReference>
<dbReference type="EMBL" id="JAENHO010000007">
    <property type="protein sequence ID" value="MBL7257695.1"/>
    <property type="molecule type" value="Genomic_DNA"/>
</dbReference>
<reference evidence="4 5" key="1">
    <citation type="submission" date="2021-01" db="EMBL/GenBank/DDBJ databases">
        <title>Actinoplanes sp. nov. LDG1-01 isolated from lichen.</title>
        <authorList>
            <person name="Saeng-In P."/>
            <person name="Phongsopitanun W."/>
            <person name="Kanchanasin P."/>
            <person name="Yuki M."/>
            <person name="Kudo T."/>
            <person name="Ohkuma M."/>
            <person name="Tanasupawat S."/>
        </authorList>
    </citation>
    <scope>NUCLEOTIDE SEQUENCE [LARGE SCALE GENOMIC DNA]</scope>
    <source>
        <strain evidence="4 5">LDG1-01</strain>
    </source>
</reference>
<dbReference type="PANTHER" id="PTHR11783">
    <property type="entry name" value="SULFOTRANSFERASE SULT"/>
    <property type="match status" value="1"/>
</dbReference>
<comment type="caution">
    <text evidence="4">The sequence shown here is derived from an EMBL/GenBank/DDBJ whole genome shotgun (WGS) entry which is preliminary data.</text>
</comment>
<protein>
    <submittedName>
        <fullName evidence="4">Sulfotransferase domain-containing protein</fullName>
    </submittedName>
</protein>
<evidence type="ECO:0000313" key="5">
    <source>
        <dbReference type="Proteomes" id="UP000598996"/>
    </source>
</evidence>
<dbReference type="Proteomes" id="UP000598996">
    <property type="component" value="Unassembled WGS sequence"/>
</dbReference>
<sequence length="277" mass="31359">MPRYVTSEEDSARWLGFRFRPGDIVISTRRRTGTTWLQMICGLLIFQTPELPAPLWHLSPWLDHQVEPAALMHARLDAQPHRRFIKTHTPLEALPYDPRVTYVVSGRHPLDTYVSLCHHWSNLHGTPPVDLRAALLRWLTTDDDSTESLPAMLHHATDAWQRIWLPNVVLIHYDDLTADLPGRMRYLAARLGITVPEPLRPVLTSSATLNGMRARATQLVPAFFRDPRSFFPRGTPGAGTELLTPPELATYHARAATLAPPDVLTWLHGHHSTTVTE</sequence>